<comment type="caution">
    <text evidence="2">The sequence shown here is derived from an EMBL/GenBank/DDBJ whole genome shotgun (WGS) entry which is preliminary data.</text>
</comment>
<evidence type="ECO:0000313" key="3">
    <source>
        <dbReference type="Proteomes" id="UP000031202"/>
    </source>
</evidence>
<keyword evidence="1" id="KW-0472">Membrane</keyword>
<reference evidence="2 3" key="1">
    <citation type="submission" date="2014-12" db="EMBL/GenBank/DDBJ databases">
        <title>Genome sequencing of Microbacterium hominis TPW29.</title>
        <authorList>
            <person name="Tan P.W."/>
            <person name="Chan K.-G."/>
        </authorList>
    </citation>
    <scope>NUCLEOTIDE SEQUENCE [LARGE SCALE GENOMIC DNA]</scope>
    <source>
        <strain evidence="2 3">TPW29</strain>
    </source>
</reference>
<gene>
    <name evidence="2" type="ORF">RM52_09760</name>
</gene>
<feature type="transmembrane region" description="Helical" evidence="1">
    <location>
        <begin position="6"/>
        <end position="33"/>
    </location>
</feature>
<proteinExistence type="predicted"/>
<accession>A0A0B4CSH5</accession>
<dbReference type="Proteomes" id="UP000031202">
    <property type="component" value="Unassembled WGS sequence"/>
</dbReference>
<organism evidence="2 3">
    <name type="scientific">Microbacterium hominis</name>
    <dbReference type="NCBI Taxonomy" id="162426"/>
    <lineage>
        <taxon>Bacteria</taxon>
        <taxon>Bacillati</taxon>
        <taxon>Actinomycetota</taxon>
        <taxon>Actinomycetes</taxon>
        <taxon>Micrococcales</taxon>
        <taxon>Microbacteriaceae</taxon>
        <taxon>Microbacterium</taxon>
    </lineage>
</organism>
<dbReference type="RefSeq" id="WP_039415966.1">
    <property type="nucleotide sequence ID" value="NZ_JWSZ01000012.1"/>
</dbReference>
<protein>
    <submittedName>
        <fullName evidence="2">Uncharacterized protein</fullName>
    </submittedName>
</protein>
<evidence type="ECO:0000256" key="1">
    <source>
        <dbReference type="SAM" id="Phobius"/>
    </source>
</evidence>
<sequence length="162" mass="17209">MSDPFALPAFIVALVGLIIAVAGALTGIASLWWQIVTRRRGAHNVRVSVSASLPVPPFGEVPGWQMCVSPANIGAAPVSITGWGLEMPKKRGSLVQTKFSPFSQALPHVLQPGTSISLFWPQDEVRLAIATHAPDLKASELRAFVHLGTGEKVYAKKPGVPV</sequence>
<keyword evidence="1" id="KW-0812">Transmembrane</keyword>
<evidence type="ECO:0000313" key="2">
    <source>
        <dbReference type="EMBL" id="KIC57306.1"/>
    </source>
</evidence>
<name>A0A0B4CSH5_9MICO</name>
<keyword evidence="1" id="KW-1133">Transmembrane helix</keyword>
<dbReference type="AlphaFoldDB" id="A0A0B4CSH5"/>
<dbReference type="EMBL" id="JWSZ01000012">
    <property type="protein sequence ID" value="KIC57306.1"/>
    <property type="molecule type" value="Genomic_DNA"/>
</dbReference>